<evidence type="ECO:0000313" key="2">
    <source>
        <dbReference type="Proteomes" id="UP000225706"/>
    </source>
</evidence>
<comment type="caution">
    <text evidence="1">The sequence shown here is derived from an EMBL/GenBank/DDBJ whole genome shotgun (WGS) entry which is preliminary data.</text>
</comment>
<dbReference type="OrthoDB" id="5954757at2759"/>
<evidence type="ECO:0000313" key="1">
    <source>
        <dbReference type="EMBL" id="PFW97178.1"/>
    </source>
</evidence>
<proteinExistence type="predicted"/>
<dbReference type="PANTHER" id="PTHR47331">
    <property type="entry name" value="PHD-TYPE DOMAIN-CONTAINING PROTEIN"/>
    <property type="match status" value="1"/>
</dbReference>
<protein>
    <submittedName>
        <fullName evidence="1">Uncharacterized protein</fullName>
    </submittedName>
</protein>
<dbReference type="STRING" id="50429.A0A2B4PXW5"/>
<dbReference type="EMBL" id="LSMT01005453">
    <property type="protein sequence ID" value="PFW97178.1"/>
    <property type="molecule type" value="Genomic_DNA"/>
</dbReference>
<gene>
    <name evidence="1" type="ORF">AWC38_SpisGene25725</name>
</gene>
<dbReference type="PANTHER" id="PTHR47331:SF1">
    <property type="entry name" value="GAG-LIKE PROTEIN"/>
    <property type="match status" value="1"/>
</dbReference>
<dbReference type="Pfam" id="PF05380">
    <property type="entry name" value="Peptidase_A17"/>
    <property type="match status" value="1"/>
</dbReference>
<dbReference type="AlphaFoldDB" id="A0A2B4PXW5"/>
<organism evidence="1 2">
    <name type="scientific">Stylophora pistillata</name>
    <name type="common">Smooth cauliflower coral</name>
    <dbReference type="NCBI Taxonomy" id="50429"/>
    <lineage>
        <taxon>Eukaryota</taxon>
        <taxon>Metazoa</taxon>
        <taxon>Cnidaria</taxon>
        <taxon>Anthozoa</taxon>
        <taxon>Hexacorallia</taxon>
        <taxon>Scleractinia</taxon>
        <taxon>Astrocoeniina</taxon>
        <taxon>Pocilloporidae</taxon>
        <taxon>Stylophora</taxon>
    </lineage>
</organism>
<dbReference type="Proteomes" id="UP000225706">
    <property type="component" value="Unassembled WGS sequence"/>
</dbReference>
<accession>A0A2B4PXW5</accession>
<keyword evidence="2" id="KW-1185">Reference proteome</keyword>
<name>A0A2B4PXW5_STYPI</name>
<dbReference type="InterPro" id="IPR008042">
    <property type="entry name" value="Retrotrans_Pao"/>
</dbReference>
<sequence>MTIHTFVDSSQEAYGATCYVRYLYKDGTISSHLVASKLHVAPLQAVSIPRLELMAAVVGLKLAKTVGQVLGIDKSKWIFWSDSMDVLHWIRVPLQREGALQLDEVISAGTHFIRQAQEEVFQEEMRAVKVGRELPSTSKLQPLKPVLDEDRVLRCDGRLCYAE</sequence>
<reference evidence="2" key="1">
    <citation type="journal article" date="2017" name="bioRxiv">
        <title>Comparative analysis of the genomes of Stylophora pistillata and Acropora digitifera provides evidence for extensive differences between species of corals.</title>
        <authorList>
            <person name="Voolstra C.R."/>
            <person name="Li Y."/>
            <person name="Liew Y.J."/>
            <person name="Baumgarten S."/>
            <person name="Zoccola D."/>
            <person name="Flot J.-F."/>
            <person name="Tambutte S."/>
            <person name="Allemand D."/>
            <person name="Aranda M."/>
        </authorList>
    </citation>
    <scope>NUCLEOTIDE SEQUENCE [LARGE SCALE GENOMIC DNA]</scope>
</reference>